<dbReference type="EMBL" id="CP049934">
    <property type="protein sequence ID" value="QIM15956.1"/>
    <property type="molecule type" value="Genomic_DNA"/>
</dbReference>
<accession>A0A6G8FHI4</accession>
<reference evidence="1 2" key="1">
    <citation type="submission" date="2020-03" db="EMBL/GenBank/DDBJ databases">
        <title>Leucobacter sp. nov., isolated from beetles.</title>
        <authorList>
            <person name="Hyun D.-W."/>
            <person name="Bae J.-W."/>
        </authorList>
    </citation>
    <scope>NUCLEOTIDE SEQUENCE [LARGE SCALE GENOMIC DNA]</scope>
    <source>
        <strain evidence="1 2">HDW9B</strain>
    </source>
</reference>
<keyword evidence="2" id="KW-1185">Reference proteome</keyword>
<evidence type="ECO:0000313" key="1">
    <source>
        <dbReference type="EMBL" id="QIM15956.1"/>
    </source>
</evidence>
<name>A0A6G8FHI4_9MICO</name>
<sequence>MASNTQTQTPAPKADDFDNKAVTRMFARLRHEVGGLVHDAGRANPFYAKSKTEAIAKRDAAIKVLEELADRIDVLKKQEN</sequence>
<dbReference type="KEGG" id="lins:G7067_05230"/>
<protein>
    <submittedName>
        <fullName evidence="1">Uncharacterized protein</fullName>
    </submittedName>
</protein>
<proteinExistence type="predicted"/>
<dbReference type="AlphaFoldDB" id="A0A6G8FHI4"/>
<organism evidence="1 2">
    <name type="scientific">Leucobacter insecticola</name>
    <dbReference type="NCBI Taxonomy" id="2714934"/>
    <lineage>
        <taxon>Bacteria</taxon>
        <taxon>Bacillati</taxon>
        <taxon>Actinomycetota</taxon>
        <taxon>Actinomycetes</taxon>
        <taxon>Micrococcales</taxon>
        <taxon>Microbacteriaceae</taxon>
        <taxon>Leucobacter</taxon>
    </lineage>
</organism>
<dbReference type="Proteomes" id="UP000501387">
    <property type="component" value="Chromosome"/>
</dbReference>
<evidence type="ECO:0000313" key="2">
    <source>
        <dbReference type="Proteomes" id="UP000501387"/>
    </source>
</evidence>
<dbReference type="RefSeq" id="WP_166322508.1">
    <property type="nucleotide sequence ID" value="NZ_CP049934.1"/>
</dbReference>
<gene>
    <name evidence="1" type="ORF">G7067_05230</name>
</gene>